<feature type="region of interest" description="Disordered" evidence="8">
    <location>
        <begin position="1"/>
        <end position="27"/>
    </location>
</feature>
<dbReference type="SUPFAM" id="SSF53098">
    <property type="entry name" value="Ribonuclease H-like"/>
    <property type="match status" value="1"/>
</dbReference>
<protein>
    <recommendedName>
        <fullName evidence="3">RNA exonuclease 4</fullName>
    </recommendedName>
</protein>
<dbReference type="InterPro" id="IPR012337">
    <property type="entry name" value="RNaseH-like_sf"/>
</dbReference>
<sequence length="189" mass="21199">MPGEANKWKKARQEIDKSVKGENSSSGPAITKVLALDCEYVGVGIGGTENMLAREKVTDYRVHVSGIRPGHLLRGIPFTQAQTEVRKILSDNIVVGHSIQHDFQVLGLTHPPKLIRDTAKFKLLRETLDNPKKTPSLKLLAHHLLGVQIQQGEHDSVLDAKIALRIYLQYQNNWEKKNSKNPSKTKKKK</sequence>
<evidence type="ECO:0000256" key="2">
    <source>
        <dbReference type="ARBA" id="ARBA00010489"/>
    </source>
</evidence>
<organism evidence="10 11">
    <name type="scientific">Meloidogyne javanica</name>
    <name type="common">Root-knot nematode worm</name>
    <dbReference type="NCBI Taxonomy" id="6303"/>
    <lineage>
        <taxon>Eukaryota</taxon>
        <taxon>Metazoa</taxon>
        <taxon>Ecdysozoa</taxon>
        <taxon>Nematoda</taxon>
        <taxon>Chromadorea</taxon>
        <taxon>Rhabditida</taxon>
        <taxon>Tylenchina</taxon>
        <taxon>Tylenchomorpha</taxon>
        <taxon>Tylenchoidea</taxon>
        <taxon>Meloidogynidae</taxon>
        <taxon>Meloidogyninae</taxon>
        <taxon>Meloidogyne</taxon>
        <taxon>Meloidogyne incognita group</taxon>
    </lineage>
</organism>
<evidence type="ECO:0000313" key="11">
    <source>
        <dbReference type="WBParaSite" id="scaffold25908_cov225.g20438"/>
    </source>
</evidence>
<comment type="subcellular location">
    <subcellularLocation>
        <location evidence="1">Nucleus</location>
    </subcellularLocation>
</comment>
<keyword evidence="5" id="KW-0378">Hydrolase</keyword>
<dbReference type="GO" id="GO:0006364">
    <property type="term" value="P:rRNA processing"/>
    <property type="evidence" value="ECO:0007669"/>
    <property type="project" value="InterPro"/>
</dbReference>
<dbReference type="AlphaFoldDB" id="A0A915M1B1"/>
<evidence type="ECO:0000256" key="3">
    <source>
        <dbReference type="ARBA" id="ARBA00016937"/>
    </source>
</evidence>
<name>A0A915M1B1_MELJA</name>
<dbReference type="GO" id="GO:0008408">
    <property type="term" value="F:3'-5' exonuclease activity"/>
    <property type="evidence" value="ECO:0007669"/>
    <property type="project" value="InterPro"/>
</dbReference>
<dbReference type="InterPro" id="IPR047021">
    <property type="entry name" value="REXO1/3/4-like"/>
</dbReference>
<dbReference type="Pfam" id="PF00929">
    <property type="entry name" value="RNase_T"/>
    <property type="match status" value="1"/>
</dbReference>
<evidence type="ECO:0000256" key="1">
    <source>
        <dbReference type="ARBA" id="ARBA00004123"/>
    </source>
</evidence>
<dbReference type="SMART" id="SM00479">
    <property type="entry name" value="EXOIII"/>
    <property type="match status" value="1"/>
</dbReference>
<keyword evidence="10" id="KW-1185">Reference proteome</keyword>
<evidence type="ECO:0000256" key="5">
    <source>
        <dbReference type="ARBA" id="ARBA00022801"/>
    </source>
</evidence>
<evidence type="ECO:0000256" key="6">
    <source>
        <dbReference type="ARBA" id="ARBA00022839"/>
    </source>
</evidence>
<dbReference type="PANTHER" id="PTHR12801:SF158">
    <property type="entry name" value="RNA EXONUCLEASE 4"/>
    <property type="match status" value="1"/>
</dbReference>
<evidence type="ECO:0000259" key="9">
    <source>
        <dbReference type="SMART" id="SM00479"/>
    </source>
</evidence>
<dbReference type="InterPro" id="IPR036397">
    <property type="entry name" value="RNaseH_sf"/>
</dbReference>
<dbReference type="WBParaSite" id="scaffold25908_cov225.g20438">
    <property type="protein sequence ID" value="scaffold25908_cov225.g20438"/>
    <property type="gene ID" value="scaffold25908_cov225.g20438"/>
</dbReference>
<dbReference type="CDD" id="cd06144">
    <property type="entry name" value="REX4_like"/>
    <property type="match status" value="1"/>
</dbReference>
<feature type="compositionally biased region" description="Basic and acidic residues" evidence="8">
    <location>
        <begin position="11"/>
        <end position="20"/>
    </location>
</feature>
<accession>A0A915M1B1</accession>
<comment type="similarity">
    <text evidence="2">Belongs to the REXO4 family.</text>
</comment>
<feature type="domain" description="Exonuclease" evidence="9">
    <location>
        <begin position="32"/>
        <end position="176"/>
    </location>
</feature>
<dbReference type="Gene3D" id="3.30.420.10">
    <property type="entry name" value="Ribonuclease H-like superfamily/Ribonuclease H"/>
    <property type="match status" value="1"/>
</dbReference>
<proteinExistence type="inferred from homology"/>
<dbReference type="InterPro" id="IPR013520">
    <property type="entry name" value="Ribonucl_H"/>
</dbReference>
<keyword evidence="6" id="KW-0269">Exonuclease</keyword>
<evidence type="ECO:0000256" key="4">
    <source>
        <dbReference type="ARBA" id="ARBA00022722"/>
    </source>
</evidence>
<dbReference type="PANTHER" id="PTHR12801">
    <property type="entry name" value="RNA EXONUCLEASE REXO1 / RECO3 FAMILY MEMBER-RELATED"/>
    <property type="match status" value="1"/>
</dbReference>
<reference evidence="11" key="1">
    <citation type="submission" date="2022-11" db="UniProtKB">
        <authorList>
            <consortium name="WormBaseParasite"/>
        </authorList>
    </citation>
    <scope>IDENTIFICATION</scope>
</reference>
<evidence type="ECO:0000256" key="7">
    <source>
        <dbReference type="ARBA" id="ARBA00023242"/>
    </source>
</evidence>
<dbReference type="InterPro" id="IPR037431">
    <property type="entry name" value="REX4_DEDDh_dom"/>
</dbReference>
<evidence type="ECO:0000256" key="8">
    <source>
        <dbReference type="SAM" id="MobiDB-lite"/>
    </source>
</evidence>
<keyword evidence="4" id="KW-0540">Nuclease</keyword>
<dbReference type="Proteomes" id="UP000887561">
    <property type="component" value="Unplaced"/>
</dbReference>
<keyword evidence="7" id="KW-0539">Nucleus</keyword>
<dbReference type="GO" id="GO:0003676">
    <property type="term" value="F:nucleic acid binding"/>
    <property type="evidence" value="ECO:0007669"/>
    <property type="project" value="InterPro"/>
</dbReference>
<evidence type="ECO:0000313" key="10">
    <source>
        <dbReference type="Proteomes" id="UP000887561"/>
    </source>
</evidence>
<dbReference type="GO" id="GO:0005634">
    <property type="term" value="C:nucleus"/>
    <property type="evidence" value="ECO:0007669"/>
    <property type="project" value="UniProtKB-SubCell"/>
</dbReference>